<comment type="catalytic activity">
    <reaction evidence="1">
        <text>ATP + protein L-histidine = ADP + protein N-phospho-L-histidine.</text>
        <dbReference type="EC" id="2.7.13.3"/>
    </reaction>
</comment>
<keyword evidence="4" id="KW-0808">Transferase</keyword>
<dbReference type="Pfam" id="PF02518">
    <property type="entry name" value="HATPase_c"/>
    <property type="match status" value="1"/>
</dbReference>
<evidence type="ECO:0000256" key="3">
    <source>
        <dbReference type="ARBA" id="ARBA00022553"/>
    </source>
</evidence>
<dbReference type="RefSeq" id="WP_245396069.1">
    <property type="nucleotide sequence ID" value="NZ_BAAALX010000017.1"/>
</dbReference>
<sequence length="256" mass="25984">MRRWPDARTSPTNPGPWARRATDEAHTYLSSLLGTGPITTPVEDIDLVSDPYLRAVLEAKGTTAAEAGVALAVTPDSLAVGAVRDPEAVTLILGNLIDNAVRAAVAGRRYAEDGGRVEVQVLSSGTELHAVVTDTGDGIDDEVAGKIFDEGFSTSTAASAPDFGIGLTSGTGTGDGHGLGIGLALSRRVAEKGGGAVWLIDGHDPDLGGASFGMRLPDALDDPADLGDAGEYGDVGDVGEDGDFSDGGSTASGLRR</sequence>
<gene>
    <name evidence="8" type="ORF">GCM10009690_27760</name>
</gene>
<comment type="caution">
    <text evidence="8">The sequence shown here is derived from an EMBL/GenBank/DDBJ whole genome shotgun (WGS) entry which is preliminary data.</text>
</comment>
<name>A0ABN2APL4_9MICO</name>
<feature type="domain" description="Histidine kinase" evidence="7">
    <location>
        <begin position="85"/>
        <end position="220"/>
    </location>
</feature>
<reference evidence="8 9" key="1">
    <citation type="journal article" date="2019" name="Int. J. Syst. Evol. Microbiol.">
        <title>The Global Catalogue of Microorganisms (GCM) 10K type strain sequencing project: providing services to taxonomists for standard genome sequencing and annotation.</title>
        <authorList>
            <consortium name="The Broad Institute Genomics Platform"/>
            <consortium name="The Broad Institute Genome Sequencing Center for Infectious Disease"/>
            <person name="Wu L."/>
            <person name="Ma J."/>
        </authorList>
    </citation>
    <scope>NUCLEOTIDE SEQUENCE [LARGE SCALE GENOMIC DNA]</scope>
    <source>
        <strain evidence="8 9">JCM 13318</strain>
    </source>
</reference>
<dbReference type="PRINTS" id="PR00344">
    <property type="entry name" value="BCTRLSENSOR"/>
</dbReference>
<evidence type="ECO:0000256" key="4">
    <source>
        <dbReference type="ARBA" id="ARBA00022777"/>
    </source>
</evidence>
<evidence type="ECO:0000259" key="7">
    <source>
        <dbReference type="PROSITE" id="PS50109"/>
    </source>
</evidence>
<dbReference type="Proteomes" id="UP001500177">
    <property type="component" value="Unassembled WGS sequence"/>
</dbReference>
<organism evidence="8 9">
    <name type="scientific">Brevibacterium permense</name>
    <dbReference type="NCBI Taxonomy" id="234834"/>
    <lineage>
        <taxon>Bacteria</taxon>
        <taxon>Bacillati</taxon>
        <taxon>Actinomycetota</taxon>
        <taxon>Actinomycetes</taxon>
        <taxon>Micrococcales</taxon>
        <taxon>Brevibacteriaceae</taxon>
        <taxon>Brevibacterium</taxon>
    </lineage>
</organism>
<dbReference type="SUPFAM" id="SSF55874">
    <property type="entry name" value="ATPase domain of HSP90 chaperone/DNA topoisomerase II/histidine kinase"/>
    <property type="match status" value="1"/>
</dbReference>
<dbReference type="PANTHER" id="PTHR43547">
    <property type="entry name" value="TWO-COMPONENT HISTIDINE KINASE"/>
    <property type="match status" value="1"/>
</dbReference>
<keyword evidence="9" id="KW-1185">Reference proteome</keyword>
<dbReference type="PANTHER" id="PTHR43547:SF10">
    <property type="entry name" value="SENSOR HISTIDINE KINASE DCUS"/>
    <property type="match status" value="1"/>
</dbReference>
<evidence type="ECO:0000313" key="9">
    <source>
        <dbReference type="Proteomes" id="UP001500177"/>
    </source>
</evidence>
<dbReference type="InterPro" id="IPR004358">
    <property type="entry name" value="Sig_transdc_His_kin-like_C"/>
</dbReference>
<evidence type="ECO:0000256" key="6">
    <source>
        <dbReference type="SAM" id="MobiDB-lite"/>
    </source>
</evidence>
<protein>
    <recommendedName>
        <fullName evidence="2">histidine kinase</fullName>
        <ecNumber evidence="2">2.7.13.3</ecNumber>
    </recommendedName>
</protein>
<keyword evidence="5" id="KW-0902">Two-component regulatory system</keyword>
<dbReference type="PROSITE" id="PS50109">
    <property type="entry name" value="HIS_KIN"/>
    <property type="match status" value="1"/>
</dbReference>
<dbReference type="SMART" id="SM00387">
    <property type="entry name" value="HATPase_c"/>
    <property type="match status" value="1"/>
</dbReference>
<accession>A0ABN2APL4</accession>
<evidence type="ECO:0000256" key="1">
    <source>
        <dbReference type="ARBA" id="ARBA00000085"/>
    </source>
</evidence>
<dbReference type="EC" id="2.7.13.3" evidence="2"/>
<keyword evidence="3" id="KW-0597">Phosphoprotein</keyword>
<dbReference type="InterPro" id="IPR005467">
    <property type="entry name" value="His_kinase_dom"/>
</dbReference>
<proteinExistence type="predicted"/>
<keyword evidence="4" id="KW-0418">Kinase</keyword>
<evidence type="ECO:0000313" key="8">
    <source>
        <dbReference type="EMBL" id="GAA1522894.1"/>
    </source>
</evidence>
<evidence type="ECO:0000256" key="2">
    <source>
        <dbReference type="ARBA" id="ARBA00012438"/>
    </source>
</evidence>
<feature type="region of interest" description="Disordered" evidence="6">
    <location>
        <begin position="220"/>
        <end position="256"/>
    </location>
</feature>
<dbReference type="InterPro" id="IPR003594">
    <property type="entry name" value="HATPase_dom"/>
</dbReference>
<dbReference type="Gene3D" id="3.30.565.10">
    <property type="entry name" value="Histidine kinase-like ATPase, C-terminal domain"/>
    <property type="match status" value="1"/>
</dbReference>
<evidence type="ECO:0000256" key="5">
    <source>
        <dbReference type="ARBA" id="ARBA00023012"/>
    </source>
</evidence>
<dbReference type="EMBL" id="BAAALX010000017">
    <property type="protein sequence ID" value="GAA1522894.1"/>
    <property type="molecule type" value="Genomic_DNA"/>
</dbReference>
<dbReference type="InterPro" id="IPR036890">
    <property type="entry name" value="HATPase_C_sf"/>
</dbReference>
<dbReference type="CDD" id="cd00075">
    <property type="entry name" value="HATPase"/>
    <property type="match status" value="1"/>
</dbReference>